<proteinExistence type="predicted"/>
<dbReference type="AlphaFoldDB" id="A0A2T0Q486"/>
<keyword evidence="3" id="KW-1185">Reference proteome</keyword>
<accession>A0A2T0Q486</accession>
<evidence type="ECO:0000313" key="3">
    <source>
        <dbReference type="Proteomes" id="UP000237846"/>
    </source>
</evidence>
<feature type="compositionally biased region" description="Low complexity" evidence="1">
    <location>
        <begin position="89"/>
        <end position="137"/>
    </location>
</feature>
<feature type="compositionally biased region" description="Low complexity" evidence="1">
    <location>
        <begin position="64"/>
        <end position="80"/>
    </location>
</feature>
<protein>
    <submittedName>
        <fullName evidence="2">Uncharacterized protein</fullName>
    </submittedName>
</protein>
<feature type="region of interest" description="Disordered" evidence="1">
    <location>
        <begin position="1"/>
        <end position="167"/>
    </location>
</feature>
<gene>
    <name evidence="2" type="ORF">CLV72_104192</name>
</gene>
<organism evidence="2 3">
    <name type="scientific">Allonocardiopsis opalescens</name>
    <dbReference type="NCBI Taxonomy" id="1144618"/>
    <lineage>
        <taxon>Bacteria</taxon>
        <taxon>Bacillati</taxon>
        <taxon>Actinomycetota</taxon>
        <taxon>Actinomycetes</taxon>
        <taxon>Streptosporangiales</taxon>
        <taxon>Allonocardiopsis</taxon>
    </lineage>
</organism>
<comment type="caution">
    <text evidence="2">The sequence shown here is derived from an EMBL/GenBank/DDBJ whole genome shotgun (WGS) entry which is preliminary data.</text>
</comment>
<dbReference type="Proteomes" id="UP000237846">
    <property type="component" value="Unassembled WGS sequence"/>
</dbReference>
<dbReference type="OrthoDB" id="123178at2"/>
<name>A0A2T0Q486_9ACTN</name>
<sequence length="262" mass="26700">MNERRPPSAEDLVADDRSGVRADGRAPERTAAAEDPVTTGRHQVPEAAGSGEDRGGRPHAVKPRVATGTARQGTAGAAPAARDDGEGTGTAAGATTAPATGEGADPAPGTPSGTEATATGDRTAAGTRAGGRTAPAASRDGAKPATAAASLDGHRTTTAGTTRPDAAEGAAALFPGGAADRYGERWRELQAGFVDDPREAVRGADALVGEVMDELARTCTDHRRALEQGWSGGDADGEQTERMRLALRRYRAFFHQLLGTRG</sequence>
<reference evidence="2 3" key="1">
    <citation type="submission" date="2018-03" db="EMBL/GenBank/DDBJ databases">
        <title>Genomic Encyclopedia of Archaeal and Bacterial Type Strains, Phase II (KMG-II): from individual species to whole genera.</title>
        <authorList>
            <person name="Goeker M."/>
        </authorList>
    </citation>
    <scope>NUCLEOTIDE SEQUENCE [LARGE SCALE GENOMIC DNA]</scope>
    <source>
        <strain evidence="2 3">DSM 45601</strain>
    </source>
</reference>
<dbReference type="EMBL" id="PVZC01000004">
    <property type="protein sequence ID" value="PRX98614.1"/>
    <property type="molecule type" value="Genomic_DNA"/>
</dbReference>
<evidence type="ECO:0000313" key="2">
    <source>
        <dbReference type="EMBL" id="PRX98614.1"/>
    </source>
</evidence>
<feature type="compositionally biased region" description="Basic and acidic residues" evidence="1">
    <location>
        <begin position="1"/>
        <end position="32"/>
    </location>
</feature>
<dbReference type="RefSeq" id="WP_106245913.1">
    <property type="nucleotide sequence ID" value="NZ_PVZC01000004.1"/>
</dbReference>
<evidence type="ECO:0000256" key="1">
    <source>
        <dbReference type="SAM" id="MobiDB-lite"/>
    </source>
</evidence>